<accession>A0AAV2EQZ8</accession>
<dbReference type="EMBL" id="OZ034818">
    <property type="protein sequence ID" value="CAL1387845.1"/>
    <property type="molecule type" value="Genomic_DNA"/>
</dbReference>
<dbReference type="Proteomes" id="UP001497516">
    <property type="component" value="Chromosome 5"/>
</dbReference>
<reference evidence="2 3" key="1">
    <citation type="submission" date="2024-04" db="EMBL/GenBank/DDBJ databases">
        <authorList>
            <person name="Fracassetti M."/>
        </authorList>
    </citation>
    <scope>NUCLEOTIDE SEQUENCE [LARGE SCALE GENOMIC DNA]</scope>
</reference>
<dbReference type="AlphaFoldDB" id="A0AAV2EQZ8"/>
<gene>
    <name evidence="2" type="ORF">LTRI10_LOCUS28802</name>
</gene>
<evidence type="ECO:0000313" key="2">
    <source>
        <dbReference type="EMBL" id="CAL1387845.1"/>
    </source>
</evidence>
<feature type="compositionally biased region" description="Basic residues" evidence="1">
    <location>
        <begin position="102"/>
        <end position="115"/>
    </location>
</feature>
<evidence type="ECO:0000256" key="1">
    <source>
        <dbReference type="SAM" id="MobiDB-lite"/>
    </source>
</evidence>
<protein>
    <submittedName>
        <fullName evidence="2">Uncharacterized protein</fullName>
    </submittedName>
</protein>
<proteinExistence type="predicted"/>
<keyword evidence="3" id="KW-1185">Reference proteome</keyword>
<organism evidence="2 3">
    <name type="scientific">Linum trigynum</name>
    <dbReference type="NCBI Taxonomy" id="586398"/>
    <lineage>
        <taxon>Eukaryota</taxon>
        <taxon>Viridiplantae</taxon>
        <taxon>Streptophyta</taxon>
        <taxon>Embryophyta</taxon>
        <taxon>Tracheophyta</taxon>
        <taxon>Spermatophyta</taxon>
        <taxon>Magnoliopsida</taxon>
        <taxon>eudicotyledons</taxon>
        <taxon>Gunneridae</taxon>
        <taxon>Pentapetalae</taxon>
        <taxon>rosids</taxon>
        <taxon>fabids</taxon>
        <taxon>Malpighiales</taxon>
        <taxon>Linaceae</taxon>
        <taxon>Linum</taxon>
    </lineage>
</organism>
<name>A0AAV2EQZ8_9ROSI</name>
<sequence>MMGEAATQIGKVKQKLKYPCISNPRLLRISNLRLLRQSSQLLPRSHSGPQVVVSSFDQLRRISDSSQQPLIFPHSASPYVARRKSHEHSGGGVDDDLDSWSHSHHHSPSRPHTPHLPRLPTRGSTPSCLSWPIYFDSDPTNCEIQIPTLLLLVRIQLSSAQTR</sequence>
<feature type="region of interest" description="Disordered" evidence="1">
    <location>
        <begin position="81"/>
        <end position="121"/>
    </location>
</feature>
<evidence type="ECO:0000313" key="3">
    <source>
        <dbReference type="Proteomes" id="UP001497516"/>
    </source>
</evidence>